<dbReference type="RefSeq" id="WP_250859260.1">
    <property type="nucleotide sequence ID" value="NZ_JAGSOJ010000002.1"/>
</dbReference>
<dbReference type="Pfam" id="PF09359">
    <property type="entry name" value="VTC"/>
    <property type="match status" value="1"/>
</dbReference>
<feature type="domain" description="VTC" evidence="1">
    <location>
        <begin position="4"/>
        <end position="223"/>
    </location>
</feature>
<dbReference type="GO" id="GO:0006799">
    <property type="term" value="P:polyphosphate biosynthetic process"/>
    <property type="evidence" value="ECO:0007669"/>
    <property type="project" value="UniProtKB-ARBA"/>
</dbReference>
<keyword evidence="3" id="KW-1185">Reference proteome</keyword>
<evidence type="ECO:0000313" key="2">
    <source>
        <dbReference type="EMBL" id="MCM1990220.1"/>
    </source>
</evidence>
<proteinExistence type="predicted"/>
<dbReference type="Proteomes" id="UP001056429">
    <property type="component" value="Unassembled WGS sequence"/>
</dbReference>
<dbReference type="InterPro" id="IPR042267">
    <property type="entry name" value="VTC_sf"/>
</dbReference>
<dbReference type="InterPro" id="IPR018966">
    <property type="entry name" value="VTC_domain"/>
</dbReference>
<dbReference type="EMBL" id="JAGSOJ010000002">
    <property type="protein sequence ID" value="MCM1990220.1"/>
    <property type="molecule type" value="Genomic_DNA"/>
</dbReference>
<dbReference type="AlphaFoldDB" id="A0A9J6P1C9"/>
<gene>
    <name evidence="2" type="ORF">KDK92_10790</name>
</gene>
<name>A0A9J6P1C9_9CLOT</name>
<organism evidence="2 3">
    <name type="scientific">Oceanirhabdus seepicola</name>
    <dbReference type="NCBI Taxonomy" id="2828781"/>
    <lineage>
        <taxon>Bacteria</taxon>
        <taxon>Bacillati</taxon>
        <taxon>Bacillota</taxon>
        <taxon>Clostridia</taxon>
        <taxon>Eubacteriales</taxon>
        <taxon>Clostridiaceae</taxon>
        <taxon>Oceanirhabdus</taxon>
    </lineage>
</organism>
<reference evidence="2" key="2">
    <citation type="submission" date="2021-04" db="EMBL/GenBank/DDBJ databases">
        <authorList>
            <person name="Dong X."/>
        </authorList>
    </citation>
    <scope>NUCLEOTIDE SEQUENCE</scope>
    <source>
        <strain evidence="2">ZWT</strain>
    </source>
</reference>
<reference evidence="2" key="1">
    <citation type="journal article" date="2021" name="mSystems">
        <title>Bacteria and Archaea Synergistically Convert Glycine Betaine to Biogenic Methane in the Formosa Cold Seep of the South China Sea.</title>
        <authorList>
            <person name="Li L."/>
            <person name="Zhang W."/>
            <person name="Zhang S."/>
            <person name="Song L."/>
            <person name="Sun Q."/>
            <person name="Zhang H."/>
            <person name="Xiang H."/>
            <person name="Dong X."/>
        </authorList>
    </citation>
    <scope>NUCLEOTIDE SEQUENCE</scope>
    <source>
        <strain evidence="2">ZWT</strain>
    </source>
</reference>
<dbReference type="Gene3D" id="3.20.100.30">
    <property type="entry name" value="VTC, catalytic tunnel domain"/>
    <property type="match status" value="1"/>
</dbReference>
<accession>A0A9J6P1C9</accession>
<comment type="caution">
    <text evidence="2">The sequence shown here is derived from an EMBL/GenBank/DDBJ whole genome shotgun (WGS) entry which is preliminary data.</text>
</comment>
<dbReference type="CDD" id="cd07750">
    <property type="entry name" value="PolyPPase_VTC_like"/>
    <property type="match status" value="1"/>
</dbReference>
<sequence length="230" mass="27439">MIVNRREIKYVISEYDYFNFNNVFKNILIEDSNNKNFGYSVRSLYFDSINNCDFYSKMYGEEVRKKIRLRIYDTNAEVVKLEIKRKINVDQIKETTEITREDAIRLINKEYQVLLKYNNSTAQTAYNIMTLGQYQPVVLIEYNRRAYLHTENNIRVTLDSDIRANETNFDLFSNAIPMIPVFNHYHAILEVKYDGELFCWITQIMQSKDGVNQSLSKYCTSRKFFDNYLS</sequence>
<protein>
    <submittedName>
        <fullName evidence="2">Polyphosphate polymerase domain-containing protein</fullName>
    </submittedName>
</protein>
<evidence type="ECO:0000313" key="3">
    <source>
        <dbReference type="Proteomes" id="UP001056429"/>
    </source>
</evidence>
<evidence type="ECO:0000259" key="1">
    <source>
        <dbReference type="Pfam" id="PF09359"/>
    </source>
</evidence>